<dbReference type="Proteomes" id="UP000821865">
    <property type="component" value="Chromosome 1"/>
</dbReference>
<protein>
    <submittedName>
        <fullName evidence="1">Uncharacterized protein</fullName>
    </submittedName>
</protein>
<dbReference type="EMBL" id="CM023470">
    <property type="protein sequence ID" value="KAH7977245.1"/>
    <property type="molecule type" value="Genomic_DNA"/>
</dbReference>
<keyword evidence="2" id="KW-1185">Reference proteome</keyword>
<accession>A0ACB8DS43</accession>
<evidence type="ECO:0000313" key="2">
    <source>
        <dbReference type="Proteomes" id="UP000821865"/>
    </source>
</evidence>
<sequence>MTNREEDSPPDPGAASTPPEHEDMDTHTGLANLQVGKRPRDQTNSLATMQDSSGGDEPPPKAPAMTNREEDSPPDPGAASTPPEHEDMDTHTGLANLQVGKRPRDQTNSLATMQDSSGGDEPPPKAPEKAEDSVAVNAEVKSLPEPGATSTPPEPQGMDTHTGLANLQAGKRPHDQANSLATLQDSNDGDEPPPKTPDAKEANHEAVPTNAWKGVFPDNTTPQTSEVSLTGETQEKEKGKVVEAVLAVEAQADAQVMEVESGASAKRPRDEAGNEVVKPSASSGDEPPTKTVMMAGLQTGRRPSFKPKPTVPPDRKMEGTMPS</sequence>
<name>A0ACB8DS43_DERSI</name>
<reference evidence="1" key="1">
    <citation type="submission" date="2020-05" db="EMBL/GenBank/DDBJ databases">
        <title>Large-scale comparative analyses of tick genomes elucidate their genetic diversity and vector capacities.</title>
        <authorList>
            <person name="Jia N."/>
            <person name="Wang J."/>
            <person name="Shi W."/>
            <person name="Du L."/>
            <person name="Sun Y."/>
            <person name="Zhan W."/>
            <person name="Jiang J."/>
            <person name="Wang Q."/>
            <person name="Zhang B."/>
            <person name="Ji P."/>
            <person name="Sakyi L.B."/>
            <person name="Cui X."/>
            <person name="Yuan T."/>
            <person name="Jiang B."/>
            <person name="Yang W."/>
            <person name="Lam T.T.-Y."/>
            <person name="Chang Q."/>
            <person name="Ding S."/>
            <person name="Wang X."/>
            <person name="Zhu J."/>
            <person name="Ruan X."/>
            <person name="Zhao L."/>
            <person name="Wei J."/>
            <person name="Que T."/>
            <person name="Du C."/>
            <person name="Cheng J."/>
            <person name="Dai P."/>
            <person name="Han X."/>
            <person name="Huang E."/>
            <person name="Gao Y."/>
            <person name="Liu J."/>
            <person name="Shao H."/>
            <person name="Ye R."/>
            <person name="Li L."/>
            <person name="Wei W."/>
            <person name="Wang X."/>
            <person name="Wang C."/>
            <person name="Yang T."/>
            <person name="Huo Q."/>
            <person name="Li W."/>
            <person name="Guo W."/>
            <person name="Chen H."/>
            <person name="Zhou L."/>
            <person name="Ni X."/>
            <person name="Tian J."/>
            <person name="Zhou Y."/>
            <person name="Sheng Y."/>
            <person name="Liu T."/>
            <person name="Pan Y."/>
            <person name="Xia L."/>
            <person name="Li J."/>
            <person name="Zhao F."/>
            <person name="Cao W."/>
        </authorList>
    </citation>
    <scope>NUCLEOTIDE SEQUENCE</scope>
    <source>
        <strain evidence="1">Dsil-2018</strain>
    </source>
</reference>
<gene>
    <name evidence="1" type="ORF">HPB49_000108</name>
</gene>
<organism evidence="1 2">
    <name type="scientific">Dermacentor silvarum</name>
    <name type="common">Tick</name>
    <dbReference type="NCBI Taxonomy" id="543639"/>
    <lineage>
        <taxon>Eukaryota</taxon>
        <taxon>Metazoa</taxon>
        <taxon>Ecdysozoa</taxon>
        <taxon>Arthropoda</taxon>
        <taxon>Chelicerata</taxon>
        <taxon>Arachnida</taxon>
        <taxon>Acari</taxon>
        <taxon>Parasitiformes</taxon>
        <taxon>Ixodida</taxon>
        <taxon>Ixodoidea</taxon>
        <taxon>Ixodidae</taxon>
        <taxon>Rhipicephalinae</taxon>
        <taxon>Dermacentor</taxon>
    </lineage>
</organism>
<comment type="caution">
    <text evidence="1">The sequence shown here is derived from an EMBL/GenBank/DDBJ whole genome shotgun (WGS) entry which is preliminary data.</text>
</comment>
<evidence type="ECO:0000313" key="1">
    <source>
        <dbReference type="EMBL" id="KAH7977245.1"/>
    </source>
</evidence>
<proteinExistence type="predicted"/>